<evidence type="ECO:0000256" key="1">
    <source>
        <dbReference type="PROSITE-ProRule" id="PRU00339"/>
    </source>
</evidence>
<dbReference type="Pfam" id="PF13429">
    <property type="entry name" value="TPR_15"/>
    <property type="match status" value="1"/>
</dbReference>
<dbReference type="Proteomes" id="UP000030518">
    <property type="component" value="Unassembled WGS sequence"/>
</dbReference>
<feature type="repeat" description="TPR" evidence="1">
    <location>
        <begin position="518"/>
        <end position="551"/>
    </location>
</feature>
<dbReference type="SUPFAM" id="SSF48452">
    <property type="entry name" value="TPR-like"/>
    <property type="match status" value="2"/>
</dbReference>
<dbReference type="InterPro" id="IPR019734">
    <property type="entry name" value="TPR_rpt"/>
</dbReference>
<accession>A0A0A2X2R8</accession>
<proteinExistence type="predicted"/>
<dbReference type="PANTHER" id="PTHR12558:SF13">
    <property type="entry name" value="CELL DIVISION CYCLE PROTEIN 27 HOMOLOG"/>
    <property type="match status" value="1"/>
</dbReference>
<evidence type="ECO:0000313" key="3">
    <source>
        <dbReference type="EMBL" id="KGQ19524.1"/>
    </source>
</evidence>
<keyword evidence="1" id="KW-0802">TPR repeat</keyword>
<dbReference type="EMBL" id="JRKJ01000007">
    <property type="protein sequence ID" value="KGQ19524.1"/>
    <property type="molecule type" value="Genomic_DNA"/>
</dbReference>
<keyword evidence="4" id="KW-1185">Reference proteome</keyword>
<evidence type="ECO:0000256" key="2">
    <source>
        <dbReference type="SAM" id="SignalP"/>
    </source>
</evidence>
<dbReference type="PATRIC" id="fig|1300345.3.peg.1338"/>
<feature type="signal peptide" evidence="2">
    <location>
        <begin position="1"/>
        <end position="23"/>
    </location>
</feature>
<dbReference type="SMART" id="SM00028">
    <property type="entry name" value="TPR"/>
    <property type="match status" value="4"/>
</dbReference>
<sequence length="563" mass="62090">MPQLRPSFTFPLLLAVALAGCTAAGPRETPAAQTRVDAVRSPIEGTMAGEFALQAGQLDQAARWYLDAAKATDDPGLAERATRIALLANNDKQAAEGLALWKQRAPGSLAAHAAEATLALRRNDVRLAKQELRLLLTDKGDIGWRHALAALGAGGRDPKLSGKLLGEFVDEQAIPNKLQAWLAFGGLAMRLEQPALAERIIDRIVQQFPNEPRVALLRASQLREAGKTAEARQVLGGIAQTAYADEEMRMSIAAEYDAMGDSAQAADVLAKGPQDDRSYGLRAALLSRADDDAALGKLYDELKKESAKPDPDRRLLLGQVAEMLERFPEALEWYRSVPGGEARWTARLREANVLHELKRAPEAYTALRGLQSDATVDEGTRRDAYLLEAELRGKDNQLVEELDVFARGLAAYPDDPVILYSRALTWERRDDIPRAEADFRRILVAEPDNVTALNALGYTLADRTNRFAEALELIDRARAAEPDSAAIIDSYGWVLYRLGRKEEALVELRRAFSMQKDPEIASHLAEVLWMLGQKDEARRYFDEAKKLDPENRSLKRALETTGA</sequence>
<name>A0A0A2X2R8_9GAMM</name>
<gene>
    <name evidence="3" type="ORF">LF41_2784</name>
</gene>
<evidence type="ECO:0000313" key="4">
    <source>
        <dbReference type="Proteomes" id="UP000030518"/>
    </source>
</evidence>
<reference evidence="3 4" key="1">
    <citation type="submission" date="2014-09" db="EMBL/GenBank/DDBJ databases">
        <title>Genome sequences of Lysobacter dokdonensis DS-58.</title>
        <authorList>
            <person name="Kim J.F."/>
            <person name="Kwak M.-J."/>
        </authorList>
    </citation>
    <scope>NUCLEOTIDE SEQUENCE [LARGE SCALE GENOMIC DNA]</scope>
    <source>
        <strain evidence="3 4">DS-58</strain>
    </source>
</reference>
<dbReference type="STRING" id="1300345.LF41_2784"/>
<dbReference type="PANTHER" id="PTHR12558">
    <property type="entry name" value="CELL DIVISION CYCLE 16,23,27"/>
    <property type="match status" value="1"/>
</dbReference>
<organism evidence="3 4">
    <name type="scientific">Lysobacter dokdonensis DS-58</name>
    <dbReference type="NCBI Taxonomy" id="1300345"/>
    <lineage>
        <taxon>Bacteria</taxon>
        <taxon>Pseudomonadati</taxon>
        <taxon>Pseudomonadota</taxon>
        <taxon>Gammaproteobacteria</taxon>
        <taxon>Lysobacterales</taxon>
        <taxon>Lysobacteraceae</taxon>
        <taxon>Noviluteimonas</taxon>
    </lineage>
</organism>
<keyword evidence="3" id="KW-0472">Membrane</keyword>
<comment type="caution">
    <text evidence="3">The sequence shown here is derived from an EMBL/GenBank/DDBJ whole genome shotgun (WGS) entry which is preliminary data.</text>
</comment>
<dbReference type="PROSITE" id="PS51257">
    <property type="entry name" value="PROKAR_LIPOPROTEIN"/>
    <property type="match status" value="1"/>
</dbReference>
<feature type="chain" id="PRO_5001996867" evidence="2">
    <location>
        <begin position="24"/>
        <end position="563"/>
    </location>
</feature>
<dbReference type="PROSITE" id="PS50005">
    <property type="entry name" value="TPR"/>
    <property type="match status" value="1"/>
</dbReference>
<protein>
    <submittedName>
        <fullName evidence="3">Putative transmembrane protein</fullName>
    </submittedName>
</protein>
<keyword evidence="3" id="KW-0812">Transmembrane</keyword>
<dbReference type="RefSeq" id="WP_052116211.1">
    <property type="nucleotide sequence ID" value="NZ_JRKJ01000007.1"/>
</dbReference>
<dbReference type="InterPro" id="IPR011990">
    <property type="entry name" value="TPR-like_helical_dom_sf"/>
</dbReference>
<dbReference type="eggNOG" id="COG0457">
    <property type="taxonomic scope" value="Bacteria"/>
</dbReference>
<keyword evidence="2" id="KW-0732">Signal</keyword>
<dbReference type="AlphaFoldDB" id="A0A0A2X2R8"/>
<dbReference type="OrthoDB" id="9766710at2"/>
<dbReference type="Gene3D" id="1.25.40.10">
    <property type="entry name" value="Tetratricopeptide repeat domain"/>
    <property type="match status" value="2"/>
</dbReference>